<dbReference type="PANTHER" id="PTHR23333:SF20">
    <property type="entry name" value="NSFL1 COFACTOR P47"/>
    <property type="match status" value="1"/>
</dbReference>
<dbReference type="GO" id="GO:0043130">
    <property type="term" value="F:ubiquitin binding"/>
    <property type="evidence" value="ECO:0007669"/>
    <property type="project" value="TreeGrafter"/>
</dbReference>
<dbReference type="AlphaFoldDB" id="A0AAD7C7J3"/>
<feature type="compositionally biased region" description="Acidic residues" evidence="1">
    <location>
        <begin position="81"/>
        <end position="91"/>
    </location>
</feature>
<feature type="compositionally biased region" description="Low complexity" evidence="1">
    <location>
        <begin position="137"/>
        <end position="148"/>
    </location>
</feature>
<proteinExistence type="predicted"/>
<feature type="compositionally biased region" description="Polar residues" evidence="1">
    <location>
        <begin position="107"/>
        <end position="116"/>
    </location>
</feature>
<dbReference type="SUPFAM" id="SSF102848">
    <property type="entry name" value="NSFL1 (p97 ATPase) cofactor p47, SEP domain"/>
    <property type="match status" value="1"/>
</dbReference>
<feature type="domain" description="SEP" evidence="3">
    <location>
        <begin position="180"/>
        <end position="245"/>
    </location>
</feature>
<dbReference type="SUPFAM" id="SSF54236">
    <property type="entry name" value="Ubiquitin-like"/>
    <property type="match status" value="1"/>
</dbReference>
<dbReference type="GO" id="GO:0007030">
    <property type="term" value="P:Golgi organization"/>
    <property type="evidence" value="ECO:0007669"/>
    <property type="project" value="TreeGrafter"/>
</dbReference>
<accession>A0AAD7C7J3</accession>
<feature type="region of interest" description="Disordered" evidence="1">
    <location>
        <begin position="1"/>
        <end position="123"/>
    </location>
</feature>
<dbReference type="Proteomes" id="UP001221142">
    <property type="component" value="Unassembled WGS sequence"/>
</dbReference>
<dbReference type="GO" id="GO:0061025">
    <property type="term" value="P:membrane fusion"/>
    <property type="evidence" value="ECO:0007669"/>
    <property type="project" value="TreeGrafter"/>
</dbReference>
<evidence type="ECO:0000313" key="5">
    <source>
        <dbReference type="Proteomes" id="UP001221142"/>
    </source>
</evidence>
<dbReference type="InterPro" id="IPR029071">
    <property type="entry name" value="Ubiquitin-like_domsf"/>
</dbReference>
<evidence type="ECO:0000259" key="2">
    <source>
        <dbReference type="PROSITE" id="PS50033"/>
    </source>
</evidence>
<dbReference type="SMART" id="SM00553">
    <property type="entry name" value="SEP"/>
    <property type="match status" value="1"/>
</dbReference>
<keyword evidence="5" id="KW-1185">Reference proteome</keyword>
<feature type="domain" description="UBX" evidence="2">
    <location>
        <begin position="301"/>
        <end position="376"/>
    </location>
</feature>
<sequence length="378" mass="39417">MSGDNKDSNAGGRSLGGGPASNEPLPESWGRPAAPRVGRVGGWSGSSESSRGGGGGARIGTLRDIAPPPRAPPQPHSHGSDDDDDDSDDEAPAEREQWFAGGERSGVNVQNPNAPNNRERIPGGNLVRDLLRRAEEAGAAPAPPTAGGVFSGGGHTLGSDEAESRFIPDPNAPADPSLVPVTRRLTFWREGYSIEDGPLMRYDNPEHAELLNALHSGLAPPAVLNVLPGQPVEVVVSKRTNEDYVAPRTAWGSGGVRLGAPVPGVASSSNAAGPSTTTRMPGSFGDVETARSTVQAPSVDDSQPVAQIQVRLADGGRLLARLNTTHTIADLRAFIESTNPAPRAYTLSTTFPTRVLEDEKQSITEAKLGGSVVVQRLE</sequence>
<dbReference type="GO" id="GO:0043161">
    <property type="term" value="P:proteasome-mediated ubiquitin-dependent protein catabolic process"/>
    <property type="evidence" value="ECO:0007669"/>
    <property type="project" value="TreeGrafter"/>
</dbReference>
<dbReference type="Gene3D" id="3.10.20.90">
    <property type="entry name" value="Phosphatidylinositol 3-kinase Catalytic Subunit, Chain A, domain 1"/>
    <property type="match status" value="1"/>
</dbReference>
<dbReference type="InterPro" id="IPR012989">
    <property type="entry name" value="SEP_domain"/>
</dbReference>
<dbReference type="PROSITE" id="PS51399">
    <property type="entry name" value="SEP"/>
    <property type="match status" value="1"/>
</dbReference>
<dbReference type="GO" id="GO:0005634">
    <property type="term" value="C:nucleus"/>
    <property type="evidence" value="ECO:0007669"/>
    <property type="project" value="TreeGrafter"/>
</dbReference>
<evidence type="ECO:0008006" key="6">
    <source>
        <dbReference type="Google" id="ProtNLM"/>
    </source>
</evidence>
<evidence type="ECO:0000313" key="4">
    <source>
        <dbReference type="EMBL" id="KAJ7641257.1"/>
    </source>
</evidence>
<feature type="compositionally biased region" description="Pro residues" evidence="1">
    <location>
        <begin position="66"/>
        <end position="75"/>
    </location>
</feature>
<dbReference type="InterPro" id="IPR001012">
    <property type="entry name" value="UBX_dom"/>
</dbReference>
<dbReference type="InterPro" id="IPR036241">
    <property type="entry name" value="NSFL1C_SEP_dom_sf"/>
</dbReference>
<dbReference type="EMBL" id="JARKIF010000004">
    <property type="protein sequence ID" value="KAJ7641257.1"/>
    <property type="molecule type" value="Genomic_DNA"/>
</dbReference>
<feature type="region of interest" description="Disordered" evidence="1">
    <location>
        <begin position="136"/>
        <end position="178"/>
    </location>
</feature>
<organism evidence="4 5">
    <name type="scientific">Roridomyces roridus</name>
    <dbReference type="NCBI Taxonomy" id="1738132"/>
    <lineage>
        <taxon>Eukaryota</taxon>
        <taxon>Fungi</taxon>
        <taxon>Dikarya</taxon>
        <taxon>Basidiomycota</taxon>
        <taxon>Agaricomycotina</taxon>
        <taxon>Agaricomycetes</taxon>
        <taxon>Agaricomycetidae</taxon>
        <taxon>Agaricales</taxon>
        <taxon>Marasmiineae</taxon>
        <taxon>Mycenaceae</taxon>
        <taxon>Roridomyces</taxon>
    </lineage>
</organism>
<dbReference type="GO" id="GO:0005829">
    <property type="term" value="C:cytosol"/>
    <property type="evidence" value="ECO:0007669"/>
    <property type="project" value="TreeGrafter"/>
</dbReference>
<dbReference type="CDD" id="cd01770">
    <property type="entry name" value="UBX_UBXN2"/>
    <property type="match status" value="1"/>
</dbReference>
<protein>
    <recommendedName>
        <fullName evidence="6">SEP-domain-containing protein</fullName>
    </recommendedName>
</protein>
<dbReference type="FunFam" id="3.30.420.210:FF:000002">
    <property type="entry name" value="UBX domain-containing protein 1"/>
    <property type="match status" value="1"/>
</dbReference>
<evidence type="ECO:0000256" key="1">
    <source>
        <dbReference type="SAM" id="MobiDB-lite"/>
    </source>
</evidence>
<dbReference type="Pfam" id="PF08059">
    <property type="entry name" value="SEP"/>
    <property type="match status" value="1"/>
</dbReference>
<name>A0AAD7C7J3_9AGAR</name>
<reference evidence="4" key="1">
    <citation type="submission" date="2023-03" db="EMBL/GenBank/DDBJ databases">
        <title>Massive genome expansion in bonnet fungi (Mycena s.s.) driven by repeated elements and novel gene families across ecological guilds.</title>
        <authorList>
            <consortium name="Lawrence Berkeley National Laboratory"/>
            <person name="Harder C.B."/>
            <person name="Miyauchi S."/>
            <person name="Viragh M."/>
            <person name="Kuo A."/>
            <person name="Thoen E."/>
            <person name="Andreopoulos B."/>
            <person name="Lu D."/>
            <person name="Skrede I."/>
            <person name="Drula E."/>
            <person name="Henrissat B."/>
            <person name="Morin E."/>
            <person name="Kohler A."/>
            <person name="Barry K."/>
            <person name="LaButti K."/>
            <person name="Morin E."/>
            <person name="Salamov A."/>
            <person name="Lipzen A."/>
            <person name="Mereny Z."/>
            <person name="Hegedus B."/>
            <person name="Baldrian P."/>
            <person name="Stursova M."/>
            <person name="Weitz H."/>
            <person name="Taylor A."/>
            <person name="Grigoriev I.V."/>
            <person name="Nagy L.G."/>
            <person name="Martin F."/>
            <person name="Kauserud H."/>
        </authorList>
    </citation>
    <scope>NUCLEOTIDE SEQUENCE</scope>
    <source>
        <strain evidence="4">9284</strain>
    </source>
</reference>
<dbReference type="PANTHER" id="PTHR23333">
    <property type="entry name" value="UBX DOMAIN CONTAINING PROTEIN"/>
    <property type="match status" value="1"/>
</dbReference>
<dbReference type="Pfam" id="PF00789">
    <property type="entry name" value="UBX"/>
    <property type="match status" value="1"/>
</dbReference>
<dbReference type="GO" id="GO:0031468">
    <property type="term" value="P:nuclear membrane reassembly"/>
    <property type="evidence" value="ECO:0007669"/>
    <property type="project" value="TreeGrafter"/>
</dbReference>
<gene>
    <name evidence="4" type="ORF">FB45DRAFT_899783</name>
</gene>
<evidence type="ECO:0000259" key="3">
    <source>
        <dbReference type="PROSITE" id="PS51399"/>
    </source>
</evidence>
<dbReference type="Gene3D" id="3.30.420.210">
    <property type="entry name" value="SEP domain"/>
    <property type="match status" value="1"/>
</dbReference>
<dbReference type="GO" id="GO:0000045">
    <property type="term" value="P:autophagosome assembly"/>
    <property type="evidence" value="ECO:0007669"/>
    <property type="project" value="TreeGrafter"/>
</dbReference>
<dbReference type="SMART" id="SM00166">
    <property type="entry name" value="UBX"/>
    <property type="match status" value="1"/>
</dbReference>
<comment type="caution">
    <text evidence="4">The sequence shown here is derived from an EMBL/GenBank/DDBJ whole genome shotgun (WGS) entry which is preliminary data.</text>
</comment>
<dbReference type="PROSITE" id="PS50033">
    <property type="entry name" value="UBX"/>
    <property type="match status" value="1"/>
</dbReference>